<feature type="binding site" evidence="9">
    <location>
        <position position="527"/>
    </location>
    <ligand>
        <name>Mg(2+)</name>
        <dbReference type="ChEBI" id="CHEBI:18420"/>
    </ligand>
</feature>
<comment type="cofactor">
    <cofactor evidence="9">
        <name>Zn(2+)</name>
        <dbReference type="ChEBI" id="CHEBI:29105"/>
    </cofactor>
    <text evidence="9">Binds 2 Zn(2+) ions.</text>
</comment>
<organism evidence="12">
    <name type="scientific">Notodromas monacha</name>
    <dbReference type="NCBI Taxonomy" id="399045"/>
    <lineage>
        <taxon>Eukaryota</taxon>
        <taxon>Metazoa</taxon>
        <taxon>Ecdysozoa</taxon>
        <taxon>Arthropoda</taxon>
        <taxon>Crustacea</taxon>
        <taxon>Oligostraca</taxon>
        <taxon>Ostracoda</taxon>
        <taxon>Podocopa</taxon>
        <taxon>Podocopida</taxon>
        <taxon>Cypridocopina</taxon>
        <taxon>Cypridoidea</taxon>
        <taxon>Cyprididae</taxon>
        <taxon>Notodromas</taxon>
    </lineage>
</organism>
<evidence type="ECO:0000256" key="4">
    <source>
        <dbReference type="ARBA" id="ARBA00022723"/>
    </source>
</evidence>
<dbReference type="PANTHER" id="PTHR11596">
    <property type="entry name" value="ALKALINE PHOSPHATASE"/>
    <property type="match status" value="1"/>
</dbReference>
<protein>
    <recommendedName>
        <fullName evidence="2 11">Alkaline phosphatase</fullName>
        <ecNumber evidence="2 11">3.1.3.1</ecNumber>
    </recommendedName>
</protein>
<evidence type="ECO:0000256" key="9">
    <source>
        <dbReference type="PIRSR" id="PIRSR601952-2"/>
    </source>
</evidence>
<dbReference type="Proteomes" id="UP000678499">
    <property type="component" value="Unassembled WGS sequence"/>
</dbReference>
<dbReference type="Gene3D" id="3.40.720.10">
    <property type="entry name" value="Alkaline Phosphatase, subunit A"/>
    <property type="match status" value="3"/>
</dbReference>
<keyword evidence="3" id="KW-0597">Phosphoprotein</keyword>
<feature type="active site" description="Phosphoserine intermediate" evidence="8">
    <location>
        <position position="139"/>
    </location>
</feature>
<feature type="binding site" evidence="9">
    <location>
        <position position="536"/>
    </location>
    <ligand>
        <name>Zn(2+)</name>
        <dbReference type="ChEBI" id="CHEBI:29105"/>
        <label>2</label>
    </ligand>
</feature>
<comment type="cofactor">
    <cofactor evidence="9">
        <name>Mg(2+)</name>
        <dbReference type="ChEBI" id="CHEBI:18420"/>
    </cofactor>
    <text evidence="9">Binds 1 Mg(2+) ion.</text>
</comment>
<comment type="similarity">
    <text evidence="1 10">Belongs to the alkaline phosphatase family.</text>
</comment>
<dbReference type="Pfam" id="PF00245">
    <property type="entry name" value="Alk_phosphatase"/>
    <property type="match status" value="2"/>
</dbReference>
<comment type="catalytic activity">
    <reaction evidence="11">
        <text>a phosphate monoester + H2O = an alcohol + phosphate</text>
        <dbReference type="Rhea" id="RHEA:15017"/>
        <dbReference type="ChEBI" id="CHEBI:15377"/>
        <dbReference type="ChEBI" id="CHEBI:30879"/>
        <dbReference type="ChEBI" id="CHEBI:43474"/>
        <dbReference type="ChEBI" id="CHEBI:67140"/>
        <dbReference type="EC" id="3.1.3.1"/>
    </reaction>
</comment>
<evidence type="ECO:0000256" key="2">
    <source>
        <dbReference type="ARBA" id="ARBA00012647"/>
    </source>
</evidence>
<dbReference type="InterPro" id="IPR018299">
    <property type="entry name" value="Alkaline_phosphatase_AS"/>
</dbReference>
<keyword evidence="4 9" id="KW-0479">Metal-binding</keyword>
<keyword evidence="7 9" id="KW-0460">Magnesium</keyword>
<dbReference type="InterPro" id="IPR017850">
    <property type="entry name" value="Alkaline_phosphatase_core_sf"/>
</dbReference>
<accession>A0A7R9BW88</accession>
<dbReference type="EC" id="3.1.3.1" evidence="2 11"/>
<feature type="binding site" evidence="9">
    <location>
        <position position="202"/>
    </location>
    <ligand>
        <name>Mg(2+)</name>
        <dbReference type="ChEBI" id="CHEBI:18420"/>
    </ligand>
</feature>
<dbReference type="SMART" id="SM00098">
    <property type="entry name" value="alkPPc"/>
    <property type="match status" value="2"/>
</dbReference>
<feature type="binding site" evidence="9">
    <location>
        <position position="532"/>
    </location>
    <ligand>
        <name>Zn(2+)</name>
        <dbReference type="ChEBI" id="CHEBI:29105"/>
        <label>2</label>
    </ligand>
</feature>
<dbReference type="EMBL" id="CAJPEX010004245">
    <property type="protein sequence ID" value="CAG0922888.1"/>
    <property type="molecule type" value="Genomic_DNA"/>
</dbReference>
<dbReference type="PROSITE" id="PS00123">
    <property type="entry name" value="ALKALINE_PHOSPHATASE"/>
    <property type="match status" value="2"/>
</dbReference>
<dbReference type="AlphaFoldDB" id="A0A7R9BW88"/>
<keyword evidence="5 11" id="KW-0378">Hydrolase</keyword>
<dbReference type="OrthoDB" id="5818554at2759"/>
<feature type="binding site" evidence="9">
    <location>
        <position position="648"/>
    </location>
    <ligand>
        <name>Zn(2+)</name>
        <dbReference type="ChEBI" id="CHEBI:29105"/>
        <label>2</label>
    </ligand>
</feature>
<evidence type="ECO:0000313" key="12">
    <source>
        <dbReference type="EMBL" id="CAD7282736.1"/>
    </source>
</evidence>
<evidence type="ECO:0000256" key="8">
    <source>
        <dbReference type="PIRSR" id="PIRSR601952-1"/>
    </source>
</evidence>
<evidence type="ECO:0000256" key="6">
    <source>
        <dbReference type="ARBA" id="ARBA00022833"/>
    </source>
</evidence>
<evidence type="ECO:0000256" key="7">
    <source>
        <dbReference type="ARBA" id="ARBA00022842"/>
    </source>
</evidence>
<dbReference type="GO" id="GO:0004035">
    <property type="term" value="F:alkaline phosphatase activity"/>
    <property type="evidence" value="ECO:0007669"/>
    <property type="project" value="UniProtKB-EC"/>
</dbReference>
<evidence type="ECO:0000256" key="3">
    <source>
        <dbReference type="ARBA" id="ARBA00022553"/>
    </source>
</evidence>
<feature type="binding site" evidence="9">
    <location>
        <position position="87"/>
    </location>
    <ligand>
        <name>Zn(2+)</name>
        <dbReference type="ChEBI" id="CHEBI:29105"/>
        <label>2</label>
    </ligand>
</feature>
<evidence type="ECO:0000313" key="13">
    <source>
        <dbReference type="Proteomes" id="UP000678499"/>
    </source>
</evidence>
<evidence type="ECO:0000256" key="11">
    <source>
        <dbReference type="RuleBase" id="RU003947"/>
    </source>
</evidence>
<keyword evidence="13" id="KW-1185">Reference proteome</keyword>
<dbReference type="CDD" id="cd16012">
    <property type="entry name" value="ALP"/>
    <property type="match status" value="2"/>
</dbReference>
<dbReference type="InterPro" id="IPR001952">
    <property type="entry name" value="Alkaline_phosphatase"/>
</dbReference>
<evidence type="ECO:0000256" key="5">
    <source>
        <dbReference type="ARBA" id="ARBA00022801"/>
    </source>
</evidence>
<evidence type="ECO:0000256" key="1">
    <source>
        <dbReference type="ARBA" id="ARBA00005984"/>
    </source>
</evidence>
<feature type="binding site" evidence="9">
    <location>
        <position position="573"/>
    </location>
    <ligand>
        <name>Zn(2+)</name>
        <dbReference type="ChEBI" id="CHEBI:29105"/>
        <label>2</label>
    </ligand>
</feature>
<gene>
    <name evidence="12" type="ORF">NMOB1V02_LOCUS10357</name>
</gene>
<dbReference type="PANTHER" id="PTHR11596:SF5">
    <property type="entry name" value="ALKALINE PHOSPHATASE"/>
    <property type="match status" value="1"/>
</dbReference>
<feature type="binding site" evidence="9">
    <location>
        <position position="204"/>
    </location>
    <ligand>
        <name>Mg(2+)</name>
        <dbReference type="ChEBI" id="CHEBI:18420"/>
    </ligand>
</feature>
<proteinExistence type="inferred from homology"/>
<feature type="binding site" evidence="9">
    <location>
        <position position="87"/>
    </location>
    <ligand>
        <name>Mg(2+)</name>
        <dbReference type="ChEBI" id="CHEBI:18420"/>
    </ligand>
</feature>
<dbReference type="PRINTS" id="PR00113">
    <property type="entry name" value="ALKPHPHTASE"/>
</dbReference>
<sequence>MFSGNVSYGKIFGIAVTAFVIIQQVSTSPTRYHRFKKGPTAPVNINPDEYSKEYWNKLAKNELDKSMKINAKLNVARAKNVIMFLGDGMSIPTTTAARILKGQLTKIDSTGEEASLVFEDFPHIALSKTYNVDFQVPDSAGTGTAYLTGVKANSGTVGVTAAVPRYDCNASNIEENQVDSFLQWAIDDGRNAGLVTTTRITHATPAAAYAHCANRDWECVGFEPWEGPETELPDHCKDIATQLVNGKTGKGLKVIFGGGRHAFDGTIKPTENDPKGSCVRNVKESLIEEWQELHKDEKAHYIEKKTELEKLDAKNVDRVLGEEASLVFEDFPHIALSKTYNVDFQVPDSAGTGTAYLTGVKANSGTVGVTAAVPRYDCNASNIEENQVDSFLQWAIDDGRNAGLVTTTRITHATPAAAYAHCANRDWECVGFEPWEGPETELPDHCKDIATQLVNGKTGKGLKVIFGGGRHAFDGTIKPTENDPKGSCVRNVKESLIEEWQELHKDEKAHYIEKKTELEKLDAKNVEGGRIDHAHHALQMNAAFLELLDMESAVSAAMEMTDPDETLIIVTADHSHTMSFGGWPQRGTPLHGMGGDDDDGIAYLKMAYANGPRPYLYNETQRPDPQGEAVEKPDYQPLVPVNLYSETHGADDVAIYAQGPMAHMFHGVHEQNYIAHVMGYASCTGQYRNNCRSSASGKMAISCAWLFVLSMIVFAIPGRNF</sequence>
<reference evidence="12" key="1">
    <citation type="submission" date="2020-11" db="EMBL/GenBank/DDBJ databases">
        <authorList>
            <person name="Tran Van P."/>
        </authorList>
    </citation>
    <scope>NUCLEOTIDE SEQUENCE</scope>
</reference>
<dbReference type="SUPFAM" id="SSF53649">
    <property type="entry name" value="Alkaline phosphatase-like"/>
    <property type="match status" value="2"/>
</dbReference>
<dbReference type="GO" id="GO:0046872">
    <property type="term" value="F:metal ion binding"/>
    <property type="evidence" value="ECO:0007669"/>
    <property type="project" value="UniProtKB-KW"/>
</dbReference>
<name>A0A7R9BW88_9CRUS</name>
<keyword evidence="6 9" id="KW-0862">Zinc</keyword>
<evidence type="ECO:0000256" key="10">
    <source>
        <dbReference type="RuleBase" id="RU003946"/>
    </source>
</evidence>
<dbReference type="EMBL" id="OA886282">
    <property type="protein sequence ID" value="CAD7282736.1"/>
    <property type="molecule type" value="Genomic_DNA"/>
</dbReference>
<feature type="binding site" evidence="9">
    <location>
        <position position="574"/>
    </location>
    <ligand>
        <name>Zn(2+)</name>
        <dbReference type="ChEBI" id="CHEBI:29105"/>
        <label>2</label>
    </ligand>
</feature>